<dbReference type="SUPFAM" id="SSF48371">
    <property type="entry name" value="ARM repeat"/>
    <property type="match status" value="1"/>
</dbReference>
<dbReference type="PANTHER" id="PTHR12658">
    <property type="entry name" value="BETA-TUBULIN COFACTOR D"/>
    <property type="match status" value="1"/>
</dbReference>
<dbReference type="GO" id="GO:0005096">
    <property type="term" value="F:GTPase activator activity"/>
    <property type="evidence" value="ECO:0007669"/>
    <property type="project" value="InterPro"/>
</dbReference>
<evidence type="ECO:0000313" key="5">
    <source>
        <dbReference type="Proteomes" id="UP000748025"/>
    </source>
</evidence>
<dbReference type="InterPro" id="IPR022577">
    <property type="entry name" value="TBCD_C"/>
</dbReference>
<dbReference type="GO" id="GO:0007021">
    <property type="term" value="P:tubulin complex assembly"/>
    <property type="evidence" value="ECO:0007669"/>
    <property type="project" value="InterPro"/>
</dbReference>
<dbReference type="InterPro" id="IPR033162">
    <property type="entry name" value="TBCD"/>
</dbReference>
<dbReference type="OrthoDB" id="10253476at2759"/>
<dbReference type="InterPro" id="IPR016024">
    <property type="entry name" value="ARM-type_fold"/>
</dbReference>
<dbReference type="GO" id="GO:0048487">
    <property type="term" value="F:beta-tubulin binding"/>
    <property type="evidence" value="ECO:0007669"/>
    <property type="project" value="InterPro"/>
</dbReference>
<dbReference type="Pfam" id="PF12612">
    <property type="entry name" value="TFCD_C"/>
    <property type="match status" value="1"/>
</dbReference>
<keyword evidence="5" id="KW-1185">Reference proteome</keyword>
<feature type="domain" description="Tubulin-folding cofactor D ARM repeats" evidence="3">
    <location>
        <begin position="348"/>
        <end position="572"/>
    </location>
</feature>
<comment type="caution">
    <text evidence="4">The sequence shown here is derived from an EMBL/GenBank/DDBJ whole genome shotgun (WGS) entry which is preliminary data.</text>
</comment>
<evidence type="ECO:0000313" key="4">
    <source>
        <dbReference type="EMBL" id="KAG6000456.1"/>
    </source>
</evidence>
<dbReference type="Pfam" id="PF23579">
    <property type="entry name" value="ARM_TBCD"/>
    <property type="match status" value="1"/>
</dbReference>
<name>A0A9P7N8Q3_9HYPO</name>
<accession>A0A9P7N8Q3</accession>
<evidence type="ECO:0000259" key="2">
    <source>
        <dbReference type="Pfam" id="PF12612"/>
    </source>
</evidence>
<proteinExistence type="predicted"/>
<gene>
    <name evidence="4" type="ORF">E4U43_001597</name>
</gene>
<dbReference type="GO" id="GO:0007023">
    <property type="term" value="P:post-chaperonin tubulin folding pathway"/>
    <property type="evidence" value="ECO:0007669"/>
    <property type="project" value="InterPro"/>
</dbReference>
<sequence length="1281" mass="140370">MDAPEADYDIKLQKISADLIADLDLGLKTALRKTDGRGGTKVRSFVRATETWKSTTMVLDMFQELPQLLDAHLPEWIPLLAESYLEYAQKRHRLRRTTKQSSLLVPVDYAISRILYSFCKVRGEKVIVRFLNVETKYLEILLASIEEAEEKAERQSQDQSAAWEWEQRYVVLLWLSHLLLAPFDLSTISTLDMEDASVPSVDGFTWPPNLPGITTRVVFLAIKYLSSPGKEKDAAKALLVRIAMRRDMQELGVLDALVRWAMASLRPRKSEPLKSTYFYLGVLSFLAGALRSAAETSDMDVYLAPIFHCVYDITLAENDLSRSIVKLAVVRKMILKVIRSVTVSFLRQQQQPQQKTTLANIEIVETAIGYLLDSISDNDTPVRLSASKALSIITLKLDPGMASQVVEAVLESLNKNVLWTKPAHQGDKPARNLSSVNSLEWHGLTLTLSHLLYRRSPPANQLSDIIHALLLGLSFEQRSTSGGSVGANVRDAACFGIWALARRYTTQELLSVPTTSVFAAKAHPTTSSILQVLGTELVVTASLDSAGNIRRGASAALQELIGRHPDTVERGIEVVQTVDYHTVARRSRAIEEVATKATVLSGQYGEALVDGLLGWRGVGDADVQSRRVAGAAFGTLTSELSLSDKTDRCSRFSSSIELIMRHLKSLAKRQVEERHGLLLCFASVLDRTAESIRAQHEHISLTLQSSLVQHSLASVSEILEDCQATEYRRPDIIVEGASRLVVSTLPLLQLARVDQSKSLPVHPGRISLSPLRVRDYINDLIPQLIDSSANDAVTRLIAALRPIIPKWLSRNEAETVEPASAAALVLVLFSAPHVRESILEEWATIVGTKPTSRTSSTGQGYFHALAMAQLMATQKRKHDIHSGHDDVACQALLNRWAQDGDVEVRVVIMQSLIRSSLLHAEAGLFLTLLADGLNDYTTNARGDVGSHVRVQALRAVRSLWQSSTRSVSDPDVMKESLRFLFPCTLRLGVEKLDRVRAEGQAVLALAMQESAAQSFQSLTFSSKAYFAALLHLVASPSLSDRFREHASQDPDQDHTAWMAELMAGLVTSADTGNDDLVIASRAALTDFCQASPRHLDLVCRSLMHNLRLYPAEDRIAVPTLEILAFLFHVGLFQAARGINLRQMCLLVQKAGYKTGNVRKIMACAKVYGGIASLSTASATAVAVAVAGHDGSSDAHDGVVSASAAAAAGSADDVQAGIDEARRRLGVLMSHPWPRVRNVAVDQIWGVRGFCDGQGPARLTSVDWSAAGRGEIQTVVRALAME</sequence>
<dbReference type="InterPro" id="IPR058033">
    <property type="entry name" value="ARM_TBCD_2nd"/>
</dbReference>
<protein>
    <recommendedName>
        <fullName evidence="6">Tubulin-specific chaperone D C-terminal domain-containing protein</fullName>
    </recommendedName>
</protein>
<dbReference type="Proteomes" id="UP000748025">
    <property type="component" value="Unassembled WGS sequence"/>
</dbReference>
<evidence type="ECO:0008006" key="6">
    <source>
        <dbReference type="Google" id="ProtNLM"/>
    </source>
</evidence>
<organism evidence="4 5">
    <name type="scientific">Claviceps pusilla</name>
    <dbReference type="NCBI Taxonomy" id="123648"/>
    <lineage>
        <taxon>Eukaryota</taxon>
        <taxon>Fungi</taxon>
        <taxon>Dikarya</taxon>
        <taxon>Ascomycota</taxon>
        <taxon>Pezizomycotina</taxon>
        <taxon>Sordariomycetes</taxon>
        <taxon>Hypocreomycetidae</taxon>
        <taxon>Hypocreales</taxon>
        <taxon>Clavicipitaceae</taxon>
        <taxon>Claviceps</taxon>
    </lineage>
</organism>
<reference evidence="4" key="1">
    <citation type="journal article" date="2020" name="bioRxiv">
        <title>Whole genome comparisons of ergot fungi reveals the divergence and evolution of species within the genus Claviceps are the result of varying mechanisms driving genome evolution and host range expansion.</title>
        <authorList>
            <person name="Wyka S.A."/>
            <person name="Mondo S.J."/>
            <person name="Liu M."/>
            <person name="Dettman J."/>
            <person name="Nalam V."/>
            <person name="Broders K.D."/>
        </authorList>
    </citation>
    <scope>NUCLEOTIDE SEQUENCE</scope>
    <source>
        <strain evidence="4">CCC 602</strain>
    </source>
</reference>
<keyword evidence="1" id="KW-0143">Chaperone</keyword>
<dbReference type="PANTHER" id="PTHR12658:SF0">
    <property type="entry name" value="TUBULIN-SPECIFIC CHAPERONE D"/>
    <property type="match status" value="1"/>
</dbReference>
<evidence type="ECO:0000259" key="3">
    <source>
        <dbReference type="Pfam" id="PF25767"/>
    </source>
</evidence>
<dbReference type="Pfam" id="PF25767">
    <property type="entry name" value="ARM_TBCD_2nd"/>
    <property type="match status" value="1"/>
</dbReference>
<dbReference type="GO" id="GO:0000226">
    <property type="term" value="P:microtubule cytoskeleton organization"/>
    <property type="evidence" value="ECO:0007669"/>
    <property type="project" value="TreeGrafter"/>
</dbReference>
<feature type="domain" description="Tubulin-folding cofactor D C-terminal" evidence="2">
    <location>
        <begin position="981"/>
        <end position="1159"/>
    </location>
</feature>
<dbReference type="EMBL" id="SRPW01001525">
    <property type="protein sequence ID" value="KAG6000456.1"/>
    <property type="molecule type" value="Genomic_DNA"/>
</dbReference>
<evidence type="ECO:0000256" key="1">
    <source>
        <dbReference type="ARBA" id="ARBA00023186"/>
    </source>
</evidence>